<sequence length="145" mass="16074">LNTDRLHNLQSQMQSGGSDRDPVTAAAASYDDNGAVSGEHRLRYRNSGKYQKARTESKKGLSKSITDSANSNDREEHRRWFSVTTAHMQRRLRLGSNKASSVSHVEPDDSDGERAPAKLVVPSPSNSFSLSFLMHPFTATAAQWR</sequence>
<feature type="region of interest" description="Disordered" evidence="1">
    <location>
        <begin position="93"/>
        <end position="117"/>
    </location>
</feature>
<feature type="compositionally biased region" description="Polar residues" evidence="1">
    <location>
        <begin position="8"/>
        <end position="17"/>
    </location>
</feature>
<protein>
    <submittedName>
        <fullName evidence="2">Uncharacterized protein</fullName>
    </submittedName>
</protein>
<organism evidence="2 3">
    <name type="scientific">Stylosanthes scabra</name>
    <dbReference type="NCBI Taxonomy" id="79078"/>
    <lineage>
        <taxon>Eukaryota</taxon>
        <taxon>Viridiplantae</taxon>
        <taxon>Streptophyta</taxon>
        <taxon>Embryophyta</taxon>
        <taxon>Tracheophyta</taxon>
        <taxon>Spermatophyta</taxon>
        <taxon>Magnoliopsida</taxon>
        <taxon>eudicotyledons</taxon>
        <taxon>Gunneridae</taxon>
        <taxon>Pentapetalae</taxon>
        <taxon>rosids</taxon>
        <taxon>fabids</taxon>
        <taxon>Fabales</taxon>
        <taxon>Fabaceae</taxon>
        <taxon>Papilionoideae</taxon>
        <taxon>50 kb inversion clade</taxon>
        <taxon>dalbergioids sensu lato</taxon>
        <taxon>Dalbergieae</taxon>
        <taxon>Pterocarpus clade</taxon>
        <taxon>Stylosanthes</taxon>
    </lineage>
</organism>
<dbReference type="Proteomes" id="UP001341840">
    <property type="component" value="Unassembled WGS sequence"/>
</dbReference>
<evidence type="ECO:0000256" key="1">
    <source>
        <dbReference type="SAM" id="MobiDB-lite"/>
    </source>
</evidence>
<feature type="region of interest" description="Disordered" evidence="1">
    <location>
        <begin position="1"/>
        <end position="78"/>
    </location>
</feature>
<feature type="non-terminal residue" evidence="2">
    <location>
        <position position="1"/>
    </location>
</feature>
<evidence type="ECO:0000313" key="3">
    <source>
        <dbReference type="Proteomes" id="UP001341840"/>
    </source>
</evidence>
<accession>A0ABU6YVX8</accession>
<name>A0ABU6YVX8_9FABA</name>
<comment type="caution">
    <text evidence="2">The sequence shown here is derived from an EMBL/GenBank/DDBJ whole genome shotgun (WGS) entry which is preliminary data.</text>
</comment>
<reference evidence="2 3" key="1">
    <citation type="journal article" date="2023" name="Plants (Basel)">
        <title>Bridging the Gap: Combining Genomics and Transcriptomics Approaches to Understand Stylosanthes scabra, an Orphan Legume from the Brazilian Caatinga.</title>
        <authorList>
            <person name="Ferreira-Neto J.R.C."/>
            <person name="da Silva M.D."/>
            <person name="Binneck E."/>
            <person name="de Melo N.F."/>
            <person name="da Silva R.H."/>
            <person name="de Melo A.L.T.M."/>
            <person name="Pandolfi V."/>
            <person name="Bustamante F.O."/>
            <person name="Brasileiro-Vidal A.C."/>
            <person name="Benko-Iseppon A.M."/>
        </authorList>
    </citation>
    <scope>NUCLEOTIDE SEQUENCE [LARGE SCALE GENOMIC DNA]</scope>
    <source>
        <tissue evidence="2">Leaves</tissue>
    </source>
</reference>
<proteinExistence type="predicted"/>
<evidence type="ECO:0000313" key="2">
    <source>
        <dbReference type="EMBL" id="MED6214542.1"/>
    </source>
</evidence>
<gene>
    <name evidence="2" type="ORF">PIB30_103944</name>
</gene>
<keyword evidence="3" id="KW-1185">Reference proteome</keyword>
<dbReference type="EMBL" id="JASCZI010245137">
    <property type="protein sequence ID" value="MED6214542.1"/>
    <property type="molecule type" value="Genomic_DNA"/>
</dbReference>